<reference evidence="6" key="1">
    <citation type="submission" date="2020-10" db="EMBL/GenBank/DDBJ databases">
        <title>Genome Sequence of Monilinia vaccinii-corymbosi Sheds Light on Mummy Berry Disease Infection of Blueberry and Mating Type.</title>
        <authorList>
            <person name="Yow A.G."/>
            <person name="Zhang Y."/>
            <person name="Bansal K."/>
            <person name="Eacker S.M."/>
            <person name="Sullivan S."/>
            <person name="Liachko I."/>
            <person name="Cubeta M.A."/>
            <person name="Rollins J.A."/>
            <person name="Ashrafi H."/>
        </authorList>
    </citation>
    <scope>NUCLEOTIDE SEQUENCE</scope>
    <source>
        <strain evidence="6">RL-1</strain>
    </source>
</reference>
<dbReference type="Proteomes" id="UP000672032">
    <property type="component" value="Chromosome 1"/>
</dbReference>
<dbReference type="GO" id="GO:0061630">
    <property type="term" value="F:ubiquitin protein ligase activity"/>
    <property type="evidence" value="ECO:0007669"/>
    <property type="project" value="InterPro"/>
</dbReference>
<feature type="region of interest" description="Disordered" evidence="4">
    <location>
        <begin position="328"/>
        <end position="354"/>
    </location>
</feature>
<organism evidence="6 7">
    <name type="scientific">Monilinia vaccinii-corymbosi</name>
    <dbReference type="NCBI Taxonomy" id="61207"/>
    <lineage>
        <taxon>Eukaryota</taxon>
        <taxon>Fungi</taxon>
        <taxon>Dikarya</taxon>
        <taxon>Ascomycota</taxon>
        <taxon>Pezizomycotina</taxon>
        <taxon>Leotiomycetes</taxon>
        <taxon>Helotiales</taxon>
        <taxon>Sclerotiniaceae</taxon>
        <taxon>Monilinia</taxon>
    </lineage>
</organism>
<keyword evidence="2" id="KW-0863">Zinc-finger</keyword>
<feature type="compositionally biased region" description="Basic and acidic residues" evidence="4">
    <location>
        <begin position="409"/>
        <end position="424"/>
    </location>
</feature>
<dbReference type="Gene3D" id="4.10.1000.10">
    <property type="entry name" value="Zinc finger, CCCH-type"/>
    <property type="match status" value="1"/>
</dbReference>
<gene>
    <name evidence="6" type="ORF">DSL72_003093</name>
</gene>
<dbReference type="GO" id="GO:0000209">
    <property type="term" value="P:protein polyubiquitination"/>
    <property type="evidence" value="ECO:0007669"/>
    <property type="project" value="InterPro"/>
</dbReference>
<feature type="compositionally biased region" description="Polar residues" evidence="4">
    <location>
        <begin position="427"/>
        <end position="449"/>
    </location>
</feature>
<evidence type="ECO:0000256" key="3">
    <source>
        <dbReference type="ARBA" id="ARBA00022833"/>
    </source>
</evidence>
<dbReference type="SMART" id="SM00356">
    <property type="entry name" value="ZnF_C3H1"/>
    <property type="match status" value="2"/>
</dbReference>
<dbReference type="PANTHER" id="PTHR11224:SF10">
    <property type="entry name" value="IP09428P-RELATED"/>
    <property type="match status" value="1"/>
</dbReference>
<evidence type="ECO:0000259" key="5">
    <source>
        <dbReference type="SMART" id="SM00356"/>
    </source>
</evidence>
<feature type="compositionally biased region" description="Polar residues" evidence="4">
    <location>
        <begin position="513"/>
        <end position="527"/>
    </location>
</feature>
<evidence type="ECO:0000313" key="7">
    <source>
        <dbReference type="Proteomes" id="UP000672032"/>
    </source>
</evidence>
<protein>
    <recommendedName>
        <fullName evidence="5">C3H1-type domain-containing protein</fullName>
    </recommendedName>
</protein>
<keyword evidence="3" id="KW-0862">Zinc</keyword>
<proteinExistence type="predicted"/>
<evidence type="ECO:0000256" key="2">
    <source>
        <dbReference type="ARBA" id="ARBA00022771"/>
    </source>
</evidence>
<dbReference type="PANTHER" id="PTHR11224">
    <property type="entry name" value="MAKORIN-RELATED"/>
    <property type="match status" value="1"/>
</dbReference>
<feature type="region of interest" description="Disordered" evidence="4">
    <location>
        <begin position="478"/>
        <end position="648"/>
    </location>
</feature>
<evidence type="ECO:0000256" key="4">
    <source>
        <dbReference type="SAM" id="MobiDB-lite"/>
    </source>
</evidence>
<feature type="region of interest" description="Disordered" evidence="4">
    <location>
        <begin position="1"/>
        <end position="72"/>
    </location>
</feature>
<feature type="compositionally biased region" description="Polar residues" evidence="4">
    <location>
        <begin position="24"/>
        <end position="52"/>
    </location>
</feature>
<feature type="compositionally biased region" description="Polar residues" evidence="4">
    <location>
        <begin position="606"/>
        <end position="620"/>
    </location>
</feature>
<dbReference type="AlphaFoldDB" id="A0A8A3NYV2"/>
<dbReference type="InterPro" id="IPR000571">
    <property type="entry name" value="Znf_CCCH"/>
</dbReference>
<dbReference type="EMBL" id="CP063405">
    <property type="protein sequence ID" value="QSZ28594.1"/>
    <property type="molecule type" value="Genomic_DNA"/>
</dbReference>
<feature type="domain" description="C3H1-type" evidence="5">
    <location>
        <begin position="68"/>
        <end position="90"/>
    </location>
</feature>
<dbReference type="OrthoDB" id="411372at2759"/>
<evidence type="ECO:0000256" key="1">
    <source>
        <dbReference type="ARBA" id="ARBA00022723"/>
    </source>
</evidence>
<feature type="compositionally biased region" description="Low complexity" evidence="4">
    <location>
        <begin position="541"/>
        <end position="553"/>
    </location>
</feature>
<dbReference type="InterPro" id="IPR045072">
    <property type="entry name" value="MKRN-like"/>
</dbReference>
<evidence type="ECO:0000313" key="6">
    <source>
        <dbReference type="EMBL" id="QSZ28594.1"/>
    </source>
</evidence>
<keyword evidence="1" id="KW-0479">Metal-binding</keyword>
<name>A0A8A3NYV2_9HELO</name>
<feature type="domain" description="C3H1-type" evidence="5">
    <location>
        <begin position="128"/>
        <end position="152"/>
    </location>
</feature>
<accession>A0A8A3NYV2</accession>
<feature type="region of interest" description="Disordered" evidence="4">
    <location>
        <begin position="392"/>
        <end position="454"/>
    </location>
</feature>
<sequence>MDTILGVNGAPQPQQPQQPPHIRNGSSSNSQYPRHNSLNIPNGQSGPINGASTRGDGVARSPPTTRQNTGHVPCKFFRQGTCQGASYHISYLIHHMRCRMGTLELIIYNLSSLAGQACPFSHDPASTTDNICKYFSKGNCKFGPKCANVHVLPDGRRINYNKNMPSVAPGHLNLGGRINPDPYHGQGSALTTSFARAQGIPPSPYGQPYGPFTTQEDGFVPMVGRQQSIDISIPTIDTSFASNPGSNYGSPRDDNMMERFGLGLSPGAGKGLSVLDVPLPASFDSNGVSWIARHGPVASSVPTKFGIDSPPSSVGAAKTSDALRNLHSSAFGDDTKDRFNGAASSPPSEYYGKRTMHSHRMAKPKIMSASLPQDQDWGEAFTFEEDLLPESLNDLMTPAEKARRGSRAAYDESKPSRGFYDEARSVYSGTGTPSNDTPTKFGSPSNASPSRWGPYFQQKHKEEDEKISRASAFGHVGSPLRNSLLHEGASPSSRPIARPNTSGDASPYLASPPRQTSMSIISQQLQRTRLARAESNGSEPSLLSSSAARTTTTPIGSGRSAFSADRQASSNSIGGSGRFTTPIDEEQGDFVFSMEGMDDDEKSQKKSSGPWNIGGSNKSPSLGVVGGGRNISANKTNGSGLDGMFGGR</sequence>
<dbReference type="GO" id="GO:0008270">
    <property type="term" value="F:zinc ion binding"/>
    <property type="evidence" value="ECO:0007669"/>
    <property type="project" value="UniProtKB-KW"/>
</dbReference>
<keyword evidence="7" id="KW-1185">Reference proteome</keyword>